<dbReference type="InterPro" id="IPR036188">
    <property type="entry name" value="FAD/NAD-bd_sf"/>
</dbReference>
<comment type="subcellular location">
    <subcellularLocation>
        <location evidence="1">Membrane</location>
    </subcellularLocation>
</comment>
<name>A0A9W9SJY0_9EURO</name>
<feature type="domain" description="FAD-binding" evidence="10">
    <location>
        <begin position="6"/>
        <end position="348"/>
    </location>
</feature>
<dbReference type="Pfam" id="PF01494">
    <property type="entry name" value="FAD_binding_3"/>
    <property type="match status" value="1"/>
</dbReference>
<evidence type="ECO:0000256" key="9">
    <source>
        <dbReference type="SAM" id="Phobius"/>
    </source>
</evidence>
<keyword evidence="3" id="KW-0285">Flavoprotein</keyword>
<evidence type="ECO:0000256" key="4">
    <source>
        <dbReference type="ARBA" id="ARBA00022692"/>
    </source>
</evidence>
<keyword evidence="8 9" id="KW-0472">Membrane</keyword>
<evidence type="ECO:0000256" key="1">
    <source>
        <dbReference type="ARBA" id="ARBA00004370"/>
    </source>
</evidence>
<dbReference type="PANTHER" id="PTHR47356">
    <property type="entry name" value="FAD-DEPENDENT MONOOXYGENASE ASQG-RELATED"/>
    <property type="match status" value="1"/>
</dbReference>
<accession>A0A9W9SJY0</accession>
<evidence type="ECO:0000256" key="6">
    <source>
        <dbReference type="ARBA" id="ARBA00022989"/>
    </source>
</evidence>
<keyword evidence="7" id="KW-0560">Oxidoreductase</keyword>
<dbReference type="PANTHER" id="PTHR47356:SF2">
    <property type="entry name" value="FAD-BINDING DOMAIN-CONTAINING PROTEIN-RELATED"/>
    <property type="match status" value="1"/>
</dbReference>
<keyword evidence="4 9" id="KW-0812">Transmembrane</keyword>
<evidence type="ECO:0000256" key="3">
    <source>
        <dbReference type="ARBA" id="ARBA00022630"/>
    </source>
</evidence>
<dbReference type="OrthoDB" id="10029326at2759"/>
<organism evidence="11 12">
    <name type="scientific">Penicillium cataractarum</name>
    <dbReference type="NCBI Taxonomy" id="2100454"/>
    <lineage>
        <taxon>Eukaryota</taxon>
        <taxon>Fungi</taxon>
        <taxon>Dikarya</taxon>
        <taxon>Ascomycota</taxon>
        <taxon>Pezizomycotina</taxon>
        <taxon>Eurotiomycetes</taxon>
        <taxon>Eurotiomycetidae</taxon>
        <taxon>Eurotiales</taxon>
        <taxon>Aspergillaceae</taxon>
        <taxon>Penicillium</taxon>
    </lineage>
</organism>
<keyword evidence="12" id="KW-1185">Reference proteome</keyword>
<dbReference type="InterPro" id="IPR002938">
    <property type="entry name" value="FAD-bd"/>
</dbReference>
<dbReference type="SUPFAM" id="SSF51905">
    <property type="entry name" value="FAD/NAD(P)-binding domain"/>
    <property type="match status" value="1"/>
</dbReference>
<sequence length="486" mass="53858">MGAERLKVIIVGGSVAGLTLAHCLDKAGIDYVVLEKRKEITHQEGASILILPHGGRILDQLGIFKSLSQYMEPLHTAHISYSDGFTHTNRSPQVLTDRIINSFGIPLALVERRNLLKVLYNSLPDQSRVQLGKKVVSLNHHNGRVAVTVDDGSVHEGDLVVGADGVHSRVRDEVWRLSDAIRSGTVKDKEKKSMAIEYACIFGISNGVSGLVAGEQVASLNKGRSFLTFPGRDGRVFWFLMHKLDKKYAYPGAPRWSPEDAEKIAARYIDDNIWNGVQFKDIWGKKEVCGITNLEENIFQTWHSGRVVCLGDSMHKMAPNTGQGANCAMEDAALLANSLRHYLDGRKGAAKPSQEDLNTLFENFSRDRINRLQSIYKMSRIVVRLHAGRNLFLRLMGRYYLPNTGDVPANQASKSIASGVYLDYLPLPTYSAPGWQDFAPNSKLFSGSLPLILSVTLLFGIICWAGRDVHPLSMKSLALLRNHVSQ</sequence>
<dbReference type="GO" id="GO:0071949">
    <property type="term" value="F:FAD binding"/>
    <property type="evidence" value="ECO:0007669"/>
    <property type="project" value="InterPro"/>
</dbReference>
<evidence type="ECO:0000256" key="2">
    <source>
        <dbReference type="ARBA" id="ARBA00007992"/>
    </source>
</evidence>
<evidence type="ECO:0000313" key="11">
    <source>
        <dbReference type="EMBL" id="KAJ5379966.1"/>
    </source>
</evidence>
<dbReference type="InterPro" id="IPR050562">
    <property type="entry name" value="FAD_mOase_fung"/>
</dbReference>
<dbReference type="GO" id="GO:0004497">
    <property type="term" value="F:monooxygenase activity"/>
    <property type="evidence" value="ECO:0007669"/>
    <property type="project" value="InterPro"/>
</dbReference>
<dbReference type="Proteomes" id="UP001147782">
    <property type="component" value="Unassembled WGS sequence"/>
</dbReference>
<comment type="caution">
    <text evidence="11">The sequence shown here is derived from an EMBL/GenBank/DDBJ whole genome shotgun (WGS) entry which is preliminary data.</text>
</comment>
<evidence type="ECO:0000256" key="7">
    <source>
        <dbReference type="ARBA" id="ARBA00023002"/>
    </source>
</evidence>
<evidence type="ECO:0000256" key="8">
    <source>
        <dbReference type="ARBA" id="ARBA00023136"/>
    </source>
</evidence>
<dbReference type="RefSeq" id="XP_056557537.1">
    <property type="nucleotide sequence ID" value="XM_056695325.1"/>
</dbReference>
<keyword evidence="6 9" id="KW-1133">Transmembrane helix</keyword>
<dbReference type="Gene3D" id="3.50.50.60">
    <property type="entry name" value="FAD/NAD(P)-binding domain"/>
    <property type="match status" value="1"/>
</dbReference>
<proteinExistence type="inferred from homology"/>
<reference evidence="11" key="1">
    <citation type="submission" date="2022-11" db="EMBL/GenBank/DDBJ databases">
        <authorList>
            <person name="Petersen C."/>
        </authorList>
    </citation>
    <scope>NUCLEOTIDE SEQUENCE</scope>
    <source>
        <strain evidence="11">IBT 29864</strain>
    </source>
</reference>
<dbReference type="PRINTS" id="PR00420">
    <property type="entry name" value="RNGMNOXGNASE"/>
</dbReference>
<dbReference type="GeneID" id="81434502"/>
<comment type="similarity">
    <text evidence="2">Belongs to the paxM FAD-dependent monooxygenase family.</text>
</comment>
<dbReference type="AlphaFoldDB" id="A0A9W9SJY0"/>
<gene>
    <name evidence="11" type="ORF">N7496_002394</name>
</gene>
<dbReference type="EMBL" id="JAPZBS010000002">
    <property type="protein sequence ID" value="KAJ5379966.1"/>
    <property type="molecule type" value="Genomic_DNA"/>
</dbReference>
<evidence type="ECO:0000256" key="5">
    <source>
        <dbReference type="ARBA" id="ARBA00022827"/>
    </source>
</evidence>
<evidence type="ECO:0000259" key="10">
    <source>
        <dbReference type="Pfam" id="PF01494"/>
    </source>
</evidence>
<protein>
    <recommendedName>
        <fullName evidence="10">FAD-binding domain-containing protein</fullName>
    </recommendedName>
</protein>
<evidence type="ECO:0000313" key="12">
    <source>
        <dbReference type="Proteomes" id="UP001147782"/>
    </source>
</evidence>
<feature type="transmembrane region" description="Helical" evidence="9">
    <location>
        <begin position="444"/>
        <end position="465"/>
    </location>
</feature>
<reference evidence="11" key="2">
    <citation type="journal article" date="2023" name="IMA Fungus">
        <title>Comparative genomic study of the Penicillium genus elucidates a diverse pangenome and 15 lateral gene transfer events.</title>
        <authorList>
            <person name="Petersen C."/>
            <person name="Sorensen T."/>
            <person name="Nielsen M.R."/>
            <person name="Sondergaard T.E."/>
            <person name="Sorensen J.L."/>
            <person name="Fitzpatrick D.A."/>
            <person name="Frisvad J.C."/>
            <person name="Nielsen K.L."/>
        </authorList>
    </citation>
    <scope>NUCLEOTIDE SEQUENCE</scope>
    <source>
        <strain evidence="11">IBT 29864</strain>
    </source>
</reference>
<keyword evidence="5" id="KW-0274">FAD</keyword>
<dbReference type="GO" id="GO:0016020">
    <property type="term" value="C:membrane"/>
    <property type="evidence" value="ECO:0007669"/>
    <property type="project" value="UniProtKB-SubCell"/>
</dbReference>